<dbReference type="AlphaFoldDB" id="A0AAE0EIH2"/>
<dbReference type="Proteomes" id="UP001281410">
    <property type="component" value="Unassembled WGS sequence"/>
</dbReference>
<keyword evidence="2" id="KW-1185">Reference proteome</keyword>
<evidence type="ECO:0000313" key="1">
    <source>
        <dbReference type="EMBL" id="KAK3227650.1"/>
    </source>
</evidence>
<comment type="caution">
    <text evidence="1">The sequence shown here is derived from an EMBL/GenBank/DDBJ whole genome shotgun (WGS) entry which is preliminary data.</text>
</comment>
<protein>
    <submittedName>
        <fullName evidence="1">Uncharacterized protein</fullName>
    </submittedName>
</protein>
<accession>A0AAE0EIH2</accession>
<name>A0AAE0EIH2_9ROSI</name>
<reference evidence="1" key="1">
    <citation type="journal article" date="2023" name="Plant J.">
        <title>Genome sequences and population genomics provide insights into the demographic history, inbreeding, and mutation load of two 'living fossil' tree species of Dipteronia.</title>
        <authorList>
            <person name="Feng Y."/>
            <person name="Comes H.P."/>
            <person name="Chen J."/>
            <person name="Zhu S."/>
            <person name="Lu R."/>
            <person name="Zhang X."/>
            <person name="Li P."/>
            <person name="Qiu J."/>
            <person name="Olsen K.M."/>
            <person name="Qiu Y."/>
        </authorList>
    </citation>
    <scope>NUCLEOTIDE SEQUENCE</scope>
    <source>
        <strain evidence="1">NBL</strain>
    </source>
</reference>
<proteinExistence type="predicted"/>
<sequence length="184" mass="20920">MACQWPASRADHWAWHGMPFKHGEPIPLACTAQPKNKAIYSSWSEKTLMTKKTFLKRTINGWMPICEAFARIEQQPNIYDVVHVKYFDESFITIKSLLVRAYLYKMVCPWLFQFPASVQIATMTHDREDKKVGVGSLMAKAVTPPLPPGSLYMEEVHVKVICCVLGEYGAADRKFSATYITGKL</sequence>
<gene>
    <name evidence="1" type="ORF">Dsin_007512</name>
</gene>
<organism evidence="1 2">
    <name type="scientific">Dipteronia sinensis</name>
    <dbReference type="NCBI Taxonomy" id="43782"/>
    <lineage>
        <taxon>Eukaryota</taxon>
        <taxon>Viridiplantae</taxon>
        <taxon>Streptophyta</taxon>
        <taxon>Embryophyta</taxon>
        <taxon>Tracheophyta</taxon>
        <taxon>Spermatophyta</taxon>
        <taxon>Magnoliopsida</taxon>
        <taxon>eudicotyledons</taxon>
        <taxon>Gunneridae</taxon>
        <taxon>Pentapetalae</taxon>
        <taxon>rosids</taxon>
        <taxon>malvids</taxon>
        <taxon>Sapindales</taxon>
        <taxon>Sapindaceae</taxon>
        <taxon>Hippocastanoideae</taxon>
        <taxon>Acereae</taxon>
        <taxon>Dipteronia</taxon>
    </lineage>
</organism>
<dbReference type="EMBL" id="JANJYJ010000002">
    <property type="protein sequence ID" value="KAK3227650.1"/>
    <property type="molecule type" value="Genomic_DNA"/>
</dbReference>
<evidence type="ECO:0000313" key="2">
    <source>
        <dbReference type="Proteomes" id="UP001281410"/>
    </source>
</evidence>